<dbReference type="EMBL" id="MT144800">
    <property type="protein sequence ID" value="QJH99639.1"/>
    <property type="molecule type" value="Genomic_DNA"/>
</dbReference>
<reference evidence="1" key="1">
    <citation type="submission" date="2020-03" db="EMBL/GenBank/DDBJ databases">
        <title>The deep terrestrial virosphere.</title>
        <authorList>
            <person name="Holmfeldt K."/>
            <person name="Nilsson E."/>
            <person name="Simone D."/>
            <person name="Lopez-Fernandez M."/>
            <person name="Wu X."/>
            <person name="de Brujin I."/>
            <person name="Lundin D."/>
            <person name="Andersson A."/>
            <person name="Bertilsson S."/>
            <person name="Dopson M."/>
        </authorList>
    </citation>
    <scope>NUCLEOTIDE SEQUENCE</scope>
    <source>
        <strain evidence="1">MM415A00367</strain>
        <strain evidence="2">MM415B04045</strain>
        <strain evidence="3">TM448B01625</strain>
    </source>
</reference>
<name>A0A6M3KMH8_9ZZZZ</name>
<organism evidence="1">
    <name type="scientific">viral metagenome</name>
    <dbReference type="NCBI Taxonomy" id="1070528"/>
    <lineage>
        <taxon>unclassified sequences</taxon>
        <taxon>metagenomes</taxon>
        <taxon>organismal metagenomes</taxon>
    </lineage>
</organism>
<dbReference type="AlphaFoldDB" id="A0A6M3KMH8"/>
<evidence type="ECO:0000313" key="3">
    <source>
        <dbReference type="EMBL" id="QJH99639.1"/>
    </source>
</evidence>
<accession>A0A6M3KMH8</accession>
<dbReference type="EMBL" id="MT143193">
    <property type="protein sequence ID" value="QJA93985.1"/>
    <property type="molecule type" value="Genomic_DNA"/>
</dbReference>
<dbReference type="EMBL" id="MT142497">
    <property type="protein sequence ID" value="QJA82821.1"/>
    <property type="molecule type" value="Genomic_DNA"/>
</dbReference>
<evidence type="ECO:0000313" key="2">
    <source>
        <dbReference type="EMBL" id="QJA93985.1"/>
    </source>
</evidence>
<evidence type="ECO:0000313" key="1">
    <source>
        <dbReference type="EMBL" id="QJA82821.1"/>
    </source>
</evidence>
<sequence>MNKEESNGEERADKEEVGGKFKEFNNVKNLISELHNPETMSLCNEPSCITCLRDCVWKFNN</sequence>
<proteinExistence type="predicted"/>
<gene>
    <name evidence="1" type="ORF">MM415A00367_0009</name>
    <name evidence="2" type="ORF">MM415B04045_0010</name>
    <name evidence="3" type="ORF">TM448B01625_0007</name>
</gene>
<protein>
    <submittedName>
        <fullName evidence="1">Uncharacterized protein</fullName>
    </submittedName>
</protein>